<dbReference type="SMART" id="SM00195">
    <property type="entry name" value="DSPc"/>
    <property type="match status" value="1"/>
</dbReference>
<comment type="caution">
    <text evidence="4">The sequence shown here is derived from an EMBL/GenBank/DDBJ whole genome shotgun (WGS) entry which is preliminary data.</text>
</comment>
<proteinExistence type="predicted"/>
<dbReference type="PANTHER" id="PTHR10159:SF532">
    <property type="entry name" value="SPECIFICITY PROTEIN PHOSPHATASE, PUTATIVE-RELATED"/>
    <property type="match status" value="1"/>
</dbReference>
<sequence>MHMINKRLLVGNADDARNPPPQVGAVLMVAEEQHVTVPDRVLYAKIPLKEFGEPGAAALTQAVDWIEVNLPKQRLMVCCRVGMGRSVSVVIAYLCCVEGMTYPDAVKLVLTRRPGGMPLPRLEEVIDVVKCRRRERLGPPAPTIV</sequence>
<dbReference type="SUPFAM" id="SSF52799">
    <property type="entry name" value="(Phosphotyrosine protein) phosphatases II"/>
    <property type="match status" value="1"/>
</dbReference>
<evidence type="ECO:0000259" key="3">
    <source>
        <dbReference type="PROSITE" id="PS50056"/>
    </source>
</evidence>
<dbReference type="CDD" id="cd14498">
    <property type="entry name" value="DSP"/>
    <property type="match status" value="1"/>
</dbReference>
<evidence type="ECO:0000256" key="2">
    <source>
        <dbReference type="ARBA" id="ARBA00022912"/>
    </source>
</evidence>
<dbReference type="RefSeq" id="WP_213040358.1">
    <property type="nucleotide sequence ID" value="NZ_CAJNBJ010000001.1"/>
</dbReference>
<keyword evidence="5" id="KW-1185">Reference proteome</keyword>
<keyword evidence="1" id="KW-0378">Hydrolase</keyword>
<dbReference type="PROSITE" id="PS50056">
    <property type="entry name" value="TYR_PHOSPHATASE_2"/>
    <property type="match status" value="1"/>
</dbReference>
<accession>A0ABN7KJH0</accession>
<evidence type="ECO:0000313" key="4">
    <source>
        <dbReference type="EMBL" id="CAE6696484.1"/>
    </source>
</evidence>
<dbReference type="Proteomes" id="UP000675880">
    <property type="component" value="Unassembled WGS sequence"/>
</dbReference>
<dbReference type="Gene3D" id="3.90.190.10">
    <property type="entry name" value="Protein tyrosine phosphatase superfamily"/>
    <property type="match status" value="1"/>
</dbReference>
<dbReference type="InterPro" id="IPR000340">
    <property type="entry name" value="Dual-sp_phosphatase_cat-dom"/>
</dbReference>
<dbReference type="InterPro" id="IPR020422">
    <property type="entry name" value="TYR_PHOSPHATASE_DUAL_dom"/>
</dbReference>
<dbReference type="Pfam" id="PF00782">
    <property type="entry name" value="DSPc"/>
    <property type="match status" value="1"/>
</dbReference>
<reference evidence="4 5" key="1">
    <citation type="submission" date="2021-02" db="EMBL/GenBank/DDBJ databases">
        <authorList>
            <person name="Han P."/>
        </authorList>
    </citation>
    <scope>NUCLEOTIDE SEQUENCE [LARGE SCALE GENOMIC DNA]</scope>
    <source>
        <strain evidence="4">Candidatus Nitrospira sp. ZN2</strain>
    </source>
</reference>
<organism evidence="4 5">
    <name type="scientific">Nitrospira defluvii</name>
    <dbReference type="NCBI Taxonomy" id="330214"/>
    <lineage>
        <taxon>Bacteria</taxon>
        <taxon>Pseudomonadati</taxon>
        <taxon>Nitrospirota</taxon>
        <taxon>Nitrospiria</taxon>
        <taxon>Nitrospirales</taxon>
        <taxon>Nitrospiraceae</taxon>
        <taxon>Nitrospira</taxon>
    </lineage>
</organism>
<keyword evidence="2" id="KW-0904">Protein phosphatase</keyword>
<name>A0ABN7KJH0_9BACT</name>
<gene>
    <name evidence="4" type="ORF">NSPZN2_10481</name>
</gene>
<dbReference type="InterPro" id="IPR000387">
    <property type="entry name" value="Tyr_Pase_dom"/>
</dbReference>
<dbReference type="EMBL" id="CAJNBJ010000001">
    <property type="protein sequence ID" value="CAE6696484.1"/>
    <property type="molecule type" value="Genomic_DNA"/>
</dbReference>
<evidence type="ECO:0000256" key="1">
    <source>
        <dbReference type="ARBA" id="ARBA00022801"/>
    </source>
</evidence>
<evidence type="ECO:0000313" key="5">
    <source>
        <dbReference type="Proteomes" id="UP000675880"/>
    </source>
</evidence>
<protein>
    <submittedName>
        <fullName evidence="4">TYR_PHOSPHATASE_2 domain-containing protein</fullName>
    </submittedName>
</protein>
<dbReference type="InterPro" id="IPR029021">
    <property type="entry name" value="Prot-tyrosine_phosphatase-like"/>
</dbReference>
<dbReference type="PANTHER" id="PTHR10159">
    <property type="entry name" value="DUAL SPECIFICITY PROTEIN PHOSPHATASE"/>
    <property type="match status" value="1"/>
</dbReference>
<feature type="domain" description="Tyrosine specific protein phosphatases" evidence="3">
    <location>
        <begin position="74"/>
        <end position="115"/>
    </location>
</feature>